<name>A0A4S4KUJ0_9APHY</name>
<feature type="repeat" description="WD" evidence="6">
    <location>
        <begin position="152"/>
        <end position="193"/>
    </location>
</feature>
<dbReference type="GO" id="GO:0034388">
    <property type="term" value="C:Pwp2p-containing subcomplex of 90S preribosome"/>
    <property type="evidence" value="ECO:0007669"/>
    <property type="project" value="TreeGrafter"/>
</dbReference>
<keyword evidence="3" id="KW-0677">Repeat</keyword>
<dbReference type="PROSITE" id="PS50294">
    <property type="entry name" value="WD_REPEATS_REGION"/>
    <property type="match status" value="6"/>
</dbReference>
<dbReference type="InterPro" id="IPR036322">
    <property type="entry name" value="WD40_repeat_dom_sf"/>
</dbReference>
<dbReference type="InterPro" id="IPR007148">
    <property type="entry name" value="SSU_processome_Utp12"/>
</dbReference>
<evidence type="ECO:0000256" key="1">
    <source>
        <dbReference type="ARBA" id="ARBA00004604"/>
    </source>
</evidence>
<evidence type="ECO:0000256" key="6">
    <source>
        <dbReference type="PROSITE-ProRule" id="PRU00221"/>
    </source>
</evidence>
<dbReference type="SMART" id="SM00320">
    <property type="entry name" value="WD40"/>
    <property type="match status" value="10"/>
</dbReference>
<feature type="repeat" description="WD" evidence="6">
    <location>
        <begin position="97"/>
        <end position="130"/>
    </location>
</feature>
<evidence type="ECO:0000256" key="3">
    <source>
        <dbReference type="ARBA" id="ARBA00022737"/>
    </source>
</evidence>
<feature type="repeat" description="WD" evidence="6">
    <location>
        <begin position="194"/>
        <end position="228"/>
    </location>
</feature>
<dbReference type="InterPro" id="IPR019775">
    <property type="entry name" value="WD40_repeat_CS"/>
</dbReference>
<feature type="repeat" description="WD" evidence="6">
    <location>
        <begin position="55"/>
        <end position="96"/>
    </location>
</feature>
<sequence>MVQSYLKHGPTEAFGLVCSASSSSYYDGKLAYVPALEDVLVWDVKKGQMVAMWHETGHRAEVTCITRSPQKDTFAVGYADGSVRLWSASTGSVITTFNGHKKSITALTFDEAGARLASGSQDTDIILWDVVAEAGIFRLRGHRDQITAARFIKAMSSTVPSTSTNVAPGFLLTSSKDTFMKLWDLSTQHCVQTVVAHRSEIWTLDVNPEQKLVFTGSGEGEMKAWRLDHEAMASGLQESETGEDCSSTFLPGDRQIAVGTKNGEILVYDIASSSLVDTIQAHTATIWSMHVRADGQALVTGSADKDVKFWEFEQKAADSDNPHSARLLSLVHVRTLKMTDDVLSVRYSPNGKLLAVSLLDSTVKVFYQDTLKFFLSLYGHKLPVLSMDISADSKLIVTCSSDKNVKIWGLDFGDCHKSIFAHDESVMQVAFEKNDIREGEGKQTHYFWTVGKDKMLKYWDGDKFELIQKLEGHHGEVWALAVSNQGKFVVTGSHDKSVRVWEKLDEPLFLEEERERELEMLYETGIADNLNREDAAIGSGVEGAPAGPAGAEATGVTKQTAETLMAGERIMEALELADGEIAAFREYEEAKTKGGLSEQVAPPPKNQVLAAYDLEPEEYVLKVVERVTGTALYDALLVLPFGKVVSLMQYLNHWAQKEWNIILTSRIIFFLLKTHHHQIVTNRVMRTALIPLRKHLREALRKQKDILNYNLAALRYIKRQSDAQLTAEFFEKEMDEEAVRERIADGKKRKRVSIKA</sequence>
<dbReference type="Pfam" id="PF04003">
    <property type="entry name" value="Utp12"/>
    <property type="match status" value="1"/>
</dbReference>
<dbReference type="SUPFAM" id="SSF50978">
    <property type="entry name" value="WD40 repeat-like"/>
    <property type="match status" value="2"/>
</dbReference>
<feature type="domain" description="Small-subunit processome Utp12" evidence="7">
    <location>
        <begin position="616"/>
        <end position="719"/>
    </location>
</feature>
<dbReference type="Proteomes" id="UP000309038">
    <property type="component" value="Unassembled WGS sequence"/>
</dbReference>
<dbReference type="PROSITE" id="PS00678">
    <property type="entry name" value="WD_REPEATS_1"/>
    <property type="match status" value="3"/>
</dbReference>
<feature type="repeat" description="WD" evidence="6">
    <location>
        <begin position="377"/>
        <end position="418"/>
    </location>
</feature>
<keyword evidence="2 6" id="KW-0853">WD repeat</keyword>
<feature type="repeat" description="WD" evidence="6">
    <location>
        <begin position="470"/>
        <end position="502"/>
    </location>
</feature>
<dbReference type="InterPro" id="IPR020472">
    <property type="entry name" value="WD40_PAC1"/>
</dbReference>
<dbReference type="InterPro" id="IPR051570">
    <property type="entry name" value="TBC1_cilium_biogenesis"/>
</dbReference>
<organism evidence="8 9">
    <name type="scientific">Hermanssonia centrifuga</name>
    <dbReference type="NCBI Taxonomy" id="98765"/>
    <lineage>
        <taxon>Eukaryota</taxon>
        <taxon>Fungi</taxon>
        <taxon>Dikarya</taxon>
        <taxon>Basidiomycota</taxon>
        <taxon>Agaricomycotina</taxon>
        <taxon>Agaricomycetes</taxon>
        <taxon>Polyporales</taxon>
        <taxon>Meruliaceae</taxon>
        <taxon>Hermanssonia</taxon>
    </lineage>
</organism>
<dbReference type="AlphaFoldDB" id="A0A4S4KUJ0"/>
<dbReference type="PANTHER" id="PTHR19853">
    <property type="entry name" value="WD REPEAT CONTAINING PROTEIN 3 WDR3"/>
    <property type="match status" value="1"/>
</dbReference>
<dbReference type="GO" id="GO:0032040">
    <property type="term" value="C:small-subunit processome"/>
    <property type="evidence" value="ECO:0007669"/>
    <property type="project" value="TreeGrafter"/>
</dbReference>
<reference evidence="8 9" key="1">
    <citation type="submission" date="2019-02" db="EMBL/GenBank/DDBJ databases">
        <title>Genome sequencing of the rare red list fungi Phlebia centrifuga.</title>
        <authorList>
            <person name="Buettner E."/>
            <person name="Kellner H."/>
        </authorList>
    </citation>
    <scope>NUCLEOTIDE SEQUENCE [LARGE SCALE GENOMIC DNA]</scope>
    <source>
        <strain evidence="8 9">DSM 108282</strain>
    </source>
</reference>
<comment type="subcellular location">
    <subcellularLocation>
        <location evidence="1">Nucleus</location>
        <location evidence="1">Nucleolus</location>
    </subcellularLocation>
</comment>
<dbReference type="InterPro" id="IPR015943">
    <property type="entry name" value="WD40/YVTN_repeat-like_dom_sf"/>
</dbReference>
<dbReference type="Gene3D" id="2.130.10.10">
    <property type="entry name" value="YVTN repeat-like/Quinoprotein amine dehydrogenase"/>
    <property type="match status" value="3"/>
</dbReference>
<comment type="caution">
    <text evidence="8">The sequence shown here is derived from an EMBL/GenBank/DDBJ whole genome shotgun (WGS) entry which is preliminary data.</text>
</comment>
<dbReference type="PROSITE" id="PS50082">
    <property type="entry name" value="WD_REPEATS_2"/>
    <property type="match status" value="7"/>
</dbReference>
<dbReference type="GO" id="GO:0030515">
    <property type="term" value="F:snoRNA binding"/>
    <property type="evidence" value="ECO:0007669"/>
    <property type="project" value="TreeGrafter"/>
</dbReference>
<dbReference type="Pfam" id="PF25172">
    <property type="entry name" value="Beta-prop_WDR3_2nd"/>
    <property type="match status" value="1"/>
</dbReference>
<proteinExistence type="inferred from homology"/>
<evidence type="ECO:0000313" key="9">
    <source>
        <dbReference type="Proteomes" id="UP000309038"/>
    </source>
</evidence>
<dbReference type="GO" id="GO:0030490">
    <property type="term" value="P:maturation of SSU-rRNA"/>
    <property type="evidence" value="ECO:0007669"/>
    <property type="project" value="TreeGrafter"/>
</dbReference>
<evidence type="ECO:0000256" key="2">
    <source>
        <dbReference type="ARBA" id="ARBA00022574"/>
    </source>
</evidence>
<dbReference type="CDD" id="cd00200">
    <property type="entry name" value="WD40"/>
    <property type="match status" value="1"/>
</dbReference>
<dbReference type="PANTHER" id="PTHR19853:SF0">
    <property type="entry name" value="WD REPEAT-CONTAINING PROTEIN 3"/>
    <property type="match status" value="1"/>
</dbReference>
<evidence type="ECO:0000313" key="8">
    <source>
        <dbReference type="EMBL" id="THH02402.1"/>
    </source>
</evidence>
<dbReference type="Pfam" id="PF00400">
    <property type="entry name" value="WD40"/>
    <property type="match status" value="2"/>
</dbReference>
<evidence type="ECO:0000256" key="5">
    <source>
        <dbReference type="ARBA" id="ARBA00038229"/>
    </source>
</evidence>
<dbReference type="PRINTS" id="PR00320">
    <property type="entry name" value="GPROTEINBRPT"/>
</dbReference>
<dbReference type="InterPro" id="IPR001680">
    <property type="entry name" value="WD40_rpt"/>
</dbReference>
<dbReference type="FunFam" id="2.130.10.10:FF:000178">
    <property type="entry name" value="WD repeat domain 3"/>
    <property type="match status" value="1"/>
</dbReference>
<protein>
    <recommendedName>
        <fullName evidence="7">Small-subunit processome Utp12 domain-containing protein</fullName>
    </recommendedName>
</protein>
<evidence type="ECO:0000256" key="4">
    <source>
        <dbReference type="ARBA" id="ARBA00023242"/>
    </source>
</evidence>
<dbReference type="FunFam" id="2.130.10.10:FF:000157">
    <property type="entry name" value="WD repeat domain 3"/>
    <property type="match status" value="1"/>
</dbReference>
<keyword evidence="4" id="KW-0539">Nucleus</keyword>
<accession>A0A4S4KUJ0</accession>
<comment type="similarity">
    <text evidence="5">Belongs to the WD repeat WDR3/UTP12 family.</text>
</comment>
<keyword evidence="9" id="KW-1185">Reference proteome</keyword>
<evidence type="ECO:0000259" key="7">
    <source>
        <dbReference type="Pfam" id="PF04003"/>
    </source>
</evidence>
<gene>
    <name evidence="8" type="ORF">EW026_g451</name>
</gene>
<feature type="repeat" description="WD" evidence="6">
    <location>
        <begin position="279"/>
        <end position="320"/>
    </location>
</feature>
<dbReference type="EMBL" id="SGPJ01000006">
    <property type="protein sequence ID" value="THH02402.1"/>
    <property type="molecule type" value="Genomic_DNA"/>
</dbReference>